<feature type="chain" id="PRO_5022757718" evidence="1">
    <location>
        <begin position="21"/>
        <end position="447"/>
    </location>
</feature>
<reference evidence="3 4" key="1">
    <citation type="journal article" date="2017" name="Int. J. Syst. Evol. Microbiol.">
        <title>Arachidicoccus ginsenosidivorans sp. nov., with ginsenoside-converting activity isolated from ginseng cultivating soil.</title>
        <authorList>
            <person name="Siddiqi M.Z."/>
            <person name="Aslam Z."/>
            <person name="Im W.T."/>
        </authorList>
    </citation>
    <scope>NUCLEOTIDE SEQUENCE [LARGE SCALE GENOMIC DNA]</scope>
    <source>
        <strain evidence="3 4">Gsoil 809</strain>
    </source>
</reference>
<keyword evidence="4" id="KW-1185">Reference proteome</keyword>
<sequence length="447" mass="47071">MIKNLLLCGLLLCAMTFLNAQDLGYINQDVTLTTGTYNCSGTGNINVTIPQGAVVQLNCTDTYAGANLIIFGQLTVNKNPGSSLQVGGYILLGTAANLTVNGSFISSKMVTLGENATFSITKDYASTLNDGKSVHLLTKSNLQVGGNSRFNNGHLIMDAGSVFTTTGNLTLANPESQISGALTTLGTLTISGGTNQLSCPGSITTTNLVNDAAITPVAISGSGFIKITGNLEQGSGNPLTSDATIVVDYNGTGGNIGAATRGASSPCSPLTLPVNLSDFSASYNKGIITLTWQTATEINNKGFYVQRSVDAIHYTTIGFEPSKSMSGNSSVGLAYSFLDPSPELNNYYRLQQMDLNGRVSYSAIIYQPKAGTDVSQTTTVKAYPVPATDYIYFISSAAGRLMIFDLNGRQVLNGMVAAGANKISIQQLKSGIYDYRINNQKGRFIKK</sequence>
<dbReference type="KEGG" id="agi:FSB73_18830"/>
<keyword evidence="1" id="KW-0732">Signal</keyword>
<evidence type="ECO:0000313" key="4">
    <source>
        <dbReference type="Proteomes" id="UP000321291"/>
    </source>
</evidence>
<evidence type="ECO:0000313" key="3">
    <source>
        <dbReference type="EMBL" id="QEC73409.1"/>
    </source>
</evidence>
<dbReference type="EMBL" id="CP042434">
    <property type="protein sequence ID" value="QEC73409.1"/>
    <property type="molecule type" value="Genomic_DNA"/>
</dbReference>
<feature type="signal peptide" evidence="1">
    <location>
        <begin position="1"/>
        <end position="20"/>
    </location>
</feature>
<accession>A0A5B8VPN7</accession>
<protein>
    <submittedName>
        <fullName evidence="3">T9SS type A sorting domain-containing protein</fullName>
    </submittedName>
</protein>
<dbReference type="Proteomes" id="UP000321291">
    <property type="component" value="Chromosome"/>
</dbReference>
<dbReference type="InterPro" id="IPR026444">
    <property type="entry name" value="Secre_tail"/>
</dbReference>
<feature type="domain" description="Secretion system C-terminal sorting" evidence="2">
    <location>
        <begin position="383"/>
        <end position="447"/>
    </location>
</feature>
<name>A0A5B8VPN7_9BACT</name>
<dbReference type="AlphaFoldDB" id="A0A5B8VPN7"/>
<gene>
    <name evidence="3" type="ORF">FSB73_18830</name>
</gene>
<evidence type="ECO:0000259" key="2">
    <source>
        <dbReference type="Pfam" id="PF18962"/>
    </source>
</evidence>
<evidence type="ECO:0000256" key="1">
    <source>
        <dbReference type="SAM" id="SignalP"/>
    </source>
</evidence>
<dbReference type="Pfam" id="PF18962">
    <property type="entry name" value="Por_Secre_tail"/>
    <property type="match status" value="1"/>
</dbReference>
<dbReference type="OrthoDB" id="663485at2"/>
<proteinExistence type="predicted"/>
<organism evidence="3 4">
    <name type="scientific">Arachidicoccus ginsenosidivorans</name>
    <dbReference type="NCBI Taxonomy" id="496057"/>
    <lineage>
        <taxon>Bacteria</taxon>
        <taxon>Pseudomonadati</taxon>
        <taxon>Bacteroidota</taxon>
        <taxon>Chitinophagia</taxon>
        <taxon>Chitinophagales</taxon>
        <taxon>Chitinophagaceae</taxon>
        <taxon>Arachidicoccus</taxon>
    </lineage>
</organism>
<dbReference type="RefSeq" id="WP_146785734.1">
    <property type="nucleotide sequence ID" value="NZ_CP042434.1"/>
</dbReference>
<dbReference type="NCBIfam" id="TIGR04183">
    <property type="entry name" value="Por_Secre_tail"/>
    <property type="match status" value="1"/>
</dbReference>